<accession>A0A9J6AZL2</accession>
<organism evidence="2 3">
    <name type="scientific">Solanum commersonii</name>
    <name type="common">Commerson's wild potato</name>
    <name type="synonym">Commerson's nightshade</name>
    <dbReference type="NCBI Taxonomy" id="4109"/>
    <lineage>
        <taxon>Eukaryota</taxon>
        <taxon>Viridiplantae</taxon>
        <taxon>Streptophyta</taxon>
        <taxon>Embryophyta</taxon>
        <taxon>Tracheophyta</taxon>
        <taxon>Spermatophyta</taxon>
        <taxon>Magnoliopsida</taxon>
        <taxon>eudicotyledons</taxon>
        <taxon>Gunneridae</taxon>
        <taxon>Pentapetalae</taxon>
        <taxon>asterids</taxon>
        <taxon>lamiids</taxon>
        <taxon>Solanales</taxon>
        <taxon>Solanaceae</taxon>
        <taxon>Solanoideae</taxon>
        <taxon>Solaneae</taxon>
        <taxon>Solanum</taxon>
    </lineage>
</organism>
<dbReference type="EMBL" id="JACXVP010000001">
    <property type="protein sequence ID" value="KAG5629865.1"/>
    <property type="molecule type" value="Genomic_DNA"/>
</dbReference>
<proteinExistence type="predicted"/>
<name>A0A9J6AZL2_SOLCO</name>
<comment type="caution">
    <text evidence="2">The sequence shown here is derived from an EMBL/GenBank/DDBJ whole genome shotgun (WGS) entry which is preliminary data.</text>
</comment>
<gene>
    <name evidence="2" type="ORF">H5410_001582</name>
</gene>
<evidence type="ECO:0000256" key="1">
    <source>
        <dbReference type="SAM" id="MobiDB-lite"/>
    </source>
</evidence>
<reference evidence="2 3" key="1">
    <citation type="submission" date="2020-09" db="EMBL/GenBank/DDBJ databases">
        <title>De no assembly of potato wild relative species, Solanum commersonii.</title>
        <authorList>
            <person name="Cho K."/>
        </authorList>
    </citation>
    <scope>NUCLEOTIDE SEQUENCE [LARGE SCALE GENOMIC DNA]</scope>
    <source>
        <strain evidence="2">LZ3.2</strain>
        <tissue evidence="2">Leaf</tissue>
    </source>
</reference>
<sequence length="170" mass="18909">MSFAIPHLHPNDLLGLPSDTSADPNNGDVAGLKAEGVEKSSSACHRPVPIKLGETNDLLAYHRVDQHMRLTSPNGSELDSLKDQEAGDTTLKSKYRQTAKLGKYKRNLSILGNGFVGLNSRRWIENGHVWPFGELGQARRIVWRFAQCLHLTFNIVSNWMFESVTSGEKP</sequence>
<dbReference type="AlphaFoldDB" id="A0A9J6AZL2"/>
<evidence type="ECO:0000313" key="2">
    <source>
        <dbReference type="EMBL" id="KAG5629865.1"/>
    </source>
</evidence>
<evidence type="ECO:0000313" key="3">
    <source>
        <dbReference type="Proteomes" id="UP000824120"/>
    </source>
</evidence>
<keyword evidence="3" id="KW-1185">Reference proteome</keyword>
<protein>
    <submittedName>
        <fullName evidence="2">Uncharacterized protein</fullName>
    </submittedName>
</protein>
<dbReference type="Proteomes" id="UP000824120">
    <property type="component" value="Chromosome 1"/>
</dbReference>
<feature type="region of interest" description="Disordered" evidence="1">
    <location>
        <begin position="1"/>
        <end position="31"/>
    </location>
</feature>